<evidence type="ECO:0000313" key="3">
    <source>
        <dbReference type="Proteomes" id="UP000199331"/>
    </source>
</evidence>
<dbReference type="OrthoDB" id="7409402at2"/>
<feature type="domain" description="Short chain dehydrogenase-like proteobacteria" evidence="1">
    <location>
        <begin position="4"/>
        <end position="98"/>
    </location>
</feature>
<sequence length="101" mass="10817">MKRIEVEGLPEEPLAAAGLFHQNWLDPIERALSGGQDVVVTMPSADHTHTEWRRAAAAMLARKYTPLRVNVAAGEGAALDGIVDYLGKAPGVTGHYLEAAK</sequence>
<gene>
    <name evidence="2" type="ORF">SAMN04488060_2538</name>
</gene>
<reference evidence="3" key="1">
    <citation type="submission" date="2016-10" db="EMBL/GenBank/DDBJ databases">
        <authorList>
            <person name="Varghese N."/>
            <person name="Submissions S."/>
        </authorList>
    </citation>
    <scope>NUCLEOTIDE SEQUENCE [LARGE SCALE GENOMIC DNA]</scope>
    <source>
        <strain evidence="3">CGMCC 1.7715</strain>
    </source>
</reference>
<dbReference type="AlphaFoldDB" id="A0A1I5PNZ2"/>
<dbReference type="InterPro" id="IPR048623">
    <property type="entry name" value="SDR-like_proteobact"/>
</dbReference>
<organism evidence="2 3">
    <name type="scientific">Qipengyuania nanhaisediminis</name>
    <dbReference type="NCBI Taxonomy" id="604088"/>
    <lineage>
        <taxon>Bacteria</taxon>
        <taxon>Pseudomonadati</taxon>
        <taxon>Pseudomonadota</taxon>
        <taxon>Alphaproteobacteria</taxon>
        <taxon>Sphingomonadales</taxon>
        <taxon>Erythrobacteraceae</taxon>
        <taxon>Qipengyuania</taxon>
    </lineage>
</organism>
<dbReference type="EMBL" id="FOWZ01000004">
    <property type="protein sequence ID" value="SFP35597.1"/>
    <property type="molecule type" value="Genomic_DNA"/>
</dbReference>
<proteinExistence type="predicted"/>
<evidence type="ECO:0000313" key="2">
    <source>
        <dbReference type="EMBL" id="SFP35597.1"/>
    </source>
</evidence>
<keyword evidence="3" id="KW-1185">Reference proteome</keyword>
<accession>A0A1I5PNZ2</accession>
<evidence type="ECO:0000259" key="1">
    <source>
        <dbReference type="Pfam" id="PF21777"/>
    </source>
</evidence>
<dbReference type="STRING" id="604088.SAMN04488060_2538"/>
<dbReference type="Proteomes" id="UP000199331">
    <property type="component" value="Unassembled WGS sequence"/>
</dbReference>
<name>A0A1I5PNZ2_9SPHN</name>
<protein>
    <recommendedName>
        <fullName evidence="1">Short chain dehydrogenase-like proteobacteria domain-containing protein</fullName>
    </recommendedName>
</protein>
<dbReference type="Pfam" id="PF21777">
    <property type="entry name" value="SDR-like"/>
    <property type="match status" value="1"/>
</dbReference>
<dbReference type="RefSeq" id="WP_090482362.1">
    <property type="nucleotide sequence ID" value="NZ_FOWZ01000004.1"/>
</dbReference>